<dbReference type="PROSITE" id="PS50850">
    <property type="entry name" value="MFS"/>
    <property type="match status" value="1"/>
</dbReference>
<feature type="transmembrane region" description="Helical" evidence="8">
    <location>
        <begin position="144"/>
        <end position="162"/>
    </location>
</feature>
<feature type="transmembrane region" description="Helical" evidence="8">
    <location>
        <begin position="280"/>
        <end position="299"/>
    </location>
</feature>
<dbReference type="Gene3D" id="1.20.1250.20">
    <property type="entry name" value="MFS general substrate transporter like domains"/>
    <property type="match status" value="1"/>
</dbReference>
<feature type="transmembrane region" description="Helical" evidence="8">
    <location>
        <begin position="337"/>
        <end position="360"/>
    </location>
</feature>
<keyword evidence="6 8" id="KW-1133">Transmembrane helix</keyword>
<evidence type="ECO:0000256" key="6">
    <source>
        <dbReference type="ARBA" id="ARBA00022989"/>
    </source>
</evidence>
<reference evidence="10" key="1">
    <citation type="submission" date="2022-01" db="EMBL/GenBank/DDBJ databases">
        <authorList>
            <person name="King R."/>
        </authorList>
    </citation>
    <scope>NUCLEOTIDE SEQUENCE</scope>
</reference>
<dbReference type="SUPFAM" id="SSF103473">
    <property type="entry name" value="MFS general substrate transporter"/>
    <property type="match status" value="1"/>
</dbReference>
<evidence type="ECO:0000256" key="5">
    <source>
        <dbReference type="ARBA" id="ARBA00022692"/>
    </source>
</evidence>
<evidence type="ECO:0000256" key="1">
    <source>
        <dbReference type="ARBA" id="ARBA00004651"/>
    </source>
</evidence>
<dbReference type="InterPro" id="IPR005829">
    <property type="entry name" value="Sugar_transporter_CS"/>
</dbReference>
<name>A0A9P0H8E1_NEZVI</name>
<evidence type="ECO:0000313" key="11">
    <source>
        <dbReference type="Proteomes" id="UP001152798"/>
    </source>
</evidence>
<feature type="transmembrane region" description="Helical" evidence="8">
    <location>
        <begin position="311"/>
        <end position="331"/>
    </location>
</feature>
<dbReference type="EMBL" id="OV725079">
    <property type="protein sequence ID" value="CAH1397232.1"/>
    <property type="molecule type" value="Genomic_DNA"/>
</dbReference>
<dbReference type="FunFam" id="1.20.1250.20:FF:000218">
    <property type="entry name" value="facilitated trehalose transporter Tret1"/>
    <property type="match status" value="1"/>
</dbReference>
<dbReference type="AlphaFoldDB" id="A0A9P0H8E1"/>
<protein>
    <recommendedName>
        <fullName evidence="9">Major facilitator superfamily (MFS) profile domain-containing protein</fullName>
    </recommendedName>
</protein>
<dbReference type="OrthoDB" id="8120565at2759"/>
<accession>A0A9P0H8E1</accession>
<dbReference type="GO" id="GO:0022857">
    <property type="term" value="F:transmembrane transporter activity"/>
    <property type="evidence" value="ECO:0007669"/>
    <property type="project" value="InterPro"/>
</dbReference>
<feature type="transmembrane region" description="Helical" evidence="8">
    <location>
        <begin position="405"/>
        <end position="423"/>
    </location>
</feature>
<evidence type="ECO:0000256" key="4">
    <source>
        <dbReference type="ARBA" id="ARBA00022597"/>
    </source>
</evidence>
<dbReference type="PROSITE" id="PS00216">
    <property type="entry name" value="SUGAR_TRANSPORT_1"/>
    <property type="match status" value="1"/>
</dbReference>
<proteinExistence type="predicted"/>
<feature type="transmembrane region" description="Helical" evidence="8">
    <location>
        <begin position="15"/>
        <end position="36"/>
    </location>
</feature>
<evidence type="ECO:0000259" key="9">
    <source>
        <dbReference type="PROSITE" id="PS50850"/>
    </source>
</evidence>
<feature type="transmembrane region" description="Helical" evidence="8">
    <location>
        <begin position="85"/>
        <end position="102"/>
    </location>
</feature>
<feature type="transmembrane region" description="Helical" evidence="8">
    <location>
        <begin position="372"/>
        <end position="393"/>
    </location>
</feature>
<dbReference type="Pfam" id="PF00083">
    <property type="entry name" value="Sugar_tr"/>
    <property type="match status" value="1"/>
</dbReference>
<keyword evidence="2" id="KW-0813">Transport</keyword>
<keyword evidence="5 8" id="KW-0812">Transmembrane</keyword>
<evidence type="ECO:0000256" key="3">
    <source>
        <dbReference type="ARBA" id="ARBA00022475"/>
    </source>
</evidence>
<evidence type="ECO:0000256" key="2">
    <source>
        <dbReference type="ARBA" id="ARBA00022448"/>
    </source>
</evidence>
<feature type="domain" description="Major facilitator superfamily (MFS) profile" evidence="9">
    <location>
        <begin position="17"/>
        <end position="427"/>
    </location>
</feature>
<keyword evidence="3" id="KW-1003">Cell membrane</keyword>
<dbReference type="PANTHER" id="PTHR48021:SF46">
    <property type="entry name" value="MAJOR FACILITATOR SUPERFAMILY (MFS) PROFILE DOMAIN-CONTAINING PROTEIN"/>
    <property type="match status" value="1"/>
</dbReference>
<comment type="subcellular location">
    <subcellularLocation>
        <location evidence="1">Cell membrane</location>
        <topology evidence="1">Multi-pass membrane protein</topology>
    </subcellularLocation>
</comment>
<dbReference type="InterPro" id="IPR020846">
    <property type="entry name" value="MFS_dom"/>
</dbReference>
<organism evidence="10 11">
    <name type="scientific">Nezara viridula</name>
    <name type="common">Southern green stink bug</name>
    <name type="synonym">Cimex viridulus</name>
    <dbReference type="NCBI Taxonomy" id="85310"/>
    <lineage>
        <taxon>Eukaryota</taxon>
        <taxon>Metazoa</taxon>
        <taxon>Ecdysozoa</taxon>
        <taxon>Arthropoda</taxon>
        <taxon>Hexapoda</taxon>
        <taxon>Insecta</taxon>
        <taxon>Pterygota</taxon>
        <taxon>Neoptera</taxon>
        <taxon>Paraneoptera</taxon>
        <taxon>Hemiptera</taxon>
        <taxon>Heteroptera</taxon>
        <taxon>Panheteroptera</taxon>
        <taxon>Pentatomomorpha</taxon>
        <taxon>Pentatomoidea</taxon>
        <taxon>Pentatomidae</taxon>
        <taxon>Pentatominae</taxon>
        <taxon>Nezara</taxon>
    </lineage>
</organism>
<dbReference type="GO" id="GO:0005886">
    <property type="term" value="C:plasma membrane"/>
    <property type="evidence" value="ECO:0007669"/>
    <property type="project" value="UniProtKB-SubCell"/>
</dbReference>
<dbReference type="PANTHER" id="PTHR48021">
    <property type="match status" value="1"/>
</dbReference>
<dbReference type="Proteomes" id="UP001152798">
    <property type="component" value="Chromosome 3"/>
</dbReference>
<feature type="transmembrane region" description="Helical" evidence="8">
    <location>
        <begin position="168"/>
        <end position="189"/>
    </location>
</feature>
<sequence length="433" mass="47387">MALLYFMERDAHYRVYFYISCYLSMVMAGVAMVWPSPLTAWFSSKNSEVPMTQDEVSWMVSIGPIGAGLSSIPSGMLADRYGRKPVLLFTGLLSTICWALIVSTRTKWTLYGAQVLGGVVVGGLVCVAPIYLSEISPPDIRGAIVGQLSTMSFVGQLIVYAVGPHLTYSHYIWVCFSIPLLFLLTFLMAPESPYYLMSKGKEQEAKESMLKLRGTDYLMEVETSYFELRSNQDIQPEKSLWETLNQDGYVKHLICLVILSGVSQMDGNATVSVYGEEFIGGQWVILAMGIVFVVTSFFASFLTDPFGRRPLLVSSLIGSAVSTSLLAAYFVTLKDGLLYSGMFGFCIISSIGINPIILTLPSELFPTRLRALANGLTQLVASVVAFITLKMFVPINAVWGIEGNFIIYTVVSLIGAVSATLLPETAKTTISSS</sequence>
<evidence type="ECO:0000256" key="8">
    <source>
        <dbReference type="SAM" id="Phobius"/>
    </source>
</evidence>
<evidence type="ECO:0000256" key="7">
    <source>
        <dbReference type="ARBA" id="ARBA00023136"/>
    </source>
</evidence>
<dbReference type="InterPro" id="IPR005828">
    <property type="entry name" value="MFS_sugar_transport-like"/>
</dbReference>
<keyword evidence="7 8" id="KW-0472">Membrane</keyword>
<dbReference type="InterPro" id="IPR036259">
    <property type="entry name" value="MFS_trans_sf"/>
</dbReference>
<evidence type="ECO:0000313" key="10">
    <source>
        <dbReference type="EMBL" id="CAH1397232.1"/>
    </source>
</evidence>
<feature type="transmembrane region" description="Helical" evidence="8">
    <location>
        <begin position="108"/>
        <end position="132"/>
    </location>
</feature>
<keyword evidence="4" id="KW-0762">Sugar transport</keyword>
<keyword evidence="11" id="KW-1185">Reference proteome</keyword>
<gene>
    <name evidence="10" type="ORF">NEZAVI_LOCUS7102</name>
</gene>
<dbReference type="InterPro" id="IPR050549">
    <property type="entry name" value="MFS_Trehalose_Transporter"/>
</dbReference>